<evidence type="ECO:0000313" key="2">
    <source>
        <dbReference type="Proteomes" id="UP000595140"/>
    </source>
</evidence>
<dbReference type="AlphaFoldDB" id="A0A484LUK2"/>
<evidence type="ECO:0000313" key="1">
    <source>
        <dbReference type="EMBL" id="VFQ80075.1"/>
    </source>
</evidence>
<gene>
    <name evidence="1" type="ORF">CCAM_LOCUS21851</name>
</gene>
<sequence>MDWMISYNTKTVVIEEGVSDHSPLLLKNINWKPKSNSFKFCDMWMHDQLFPSILCSNWKEEGDGRGMYKLLQNLKRLKGPLSALHRSRYHDIHKQVEITRENLLRTQLDIKISQSDTLLEEEKKLSAELYKKVKAAQTLKCQQAKEKWVTEGDGNSRLFFAWAKKRKIHNYIIRIQDENMQAVEGTDQIAEVFAKYYKKLLGSSKSLQEVDEDVLRKGPRLIVKHQMELIKEFTPQQVKEAVFSIPNSKSPDDLIIVSKGDEKSIQCIMTTL</sequence>
<dbReference type="Proteomes" id="UP000595140">
    <property type="component" value="Unassembled WGS sequence"/>
</dbReference>
<keyword evidence="2" id="KW-1185">Reference proteome</keyword>
<accession>A0A484LUK2</accession>
<protein>
    <submittedName>
        <fullName evidence="1">Uncharacterized protein</fullName>
    </submittedName>
</protein>
<proteinExistence type="predicted"/>
<reference evidence="1 2" key="1">
    <citation type="submission" date="2018-04" db="EMBL/GenBank/DDBJ databases">
        <authorList>
            <person name="Vogel A."/>
        </authorList>
    </citation>
    <scope>NUCLEOTIDE SEQUENCE [LARGE SCALE GENOMIC DNA]</scope>
</reference>
<dbReference type="OrthoDB" id="1215883at2759"/>
<organism evidence="1 2">
    <name type="scientific">Cuscuta campestris</name>
    <dbReference type="NCBI Taxonomy" id="132261"/>
    <lineage>
        <taxon>Eukaryota</taxon>
        <taxon>Viridiplantae</taxon>
        <taxon>Streptophyta</taxon>
        <taxon>Embryophyta</taxon>
        <taxon>Tracheophyta</taxon>
        <taxon>Spermatophyta</taxon>
        <taxon>Magnoliopsida</taxon>
        <taxon>eudicotyledons</taxon>
        <taxon>Gunneridae</taxon>
        <taxon>Pentapetalae</taxon>
        <taxon>asterids</taxon>
        <taxon>lamiids</taxon>
        <taxon>Solanales</taxon>
        <taxon>Convolvulaceae</taxon>
        <taxon>Cuscuteae</taxon>
        <taxon>Cuscuta</taxon>
        <taxon>Cuscuta subgen. Grammica</taxon>
        <taxon>Cuscuta sect. Cleistogrammica</taxon>
    </lineage>
</organism>
<name>A0A484LUK2_9ASTE</name>
<dbReference type="EMBL" id="OOIL02002066">
    <property type="protein sequence ID" value="VFQ80075.1"/>
    <property type="molecule type" value="Genomic_DNA"/>
</dbReference>